<dbReference type="GO" id="GO:0030001">
    <property type="term" value="P:metal ion transport"/>
    <property type="evidence" value="ECO:0007669"/>
    <property type="project" value="InterPro"/>
</dbReference>
<dbReference type="Gene3D" id="3.40.50.1980">
    <property type="entry name" value="Nitrogenase molybdenum iron protein domain"/>
    <property type="match status" value="2"/>
</dbReference>
<evidence type="ECO:0000256" key="3">
    <source>
        <dbReference type="ARBA" id="ARBA00022723"/>
    </source>
</evidence>
<evidence type="ECO:0000256" key="5">
    <source>
        <dbReference type="RuleBase" id="RU003512"/>
    </source>
</evidence>
<dbReference type="GO" id="GO:0030313">
    <property type="term" value="C:cell envelope"/>
    <property type="evidence" value="ECO:0007669"/>
    <property type="project" value="UniProtKB-SubCell"/>
</dbReference>
<sequence>MKKAGFGICIAALTGILAACGTEETTSVSEEEPLRILATTSQVGDMVNDIGGEYVEVETLMGPGVDPHLYQPTQEDIGKLANADIIFYNGLNLEGNMQEVFDNVGSETTAVPVAENIPEDMLQTEADSDSTDPHVWFDPDMWSYTADAVTEELSSLNTENGEYYEQQGEAYKNMLTELDTYAEEELGRIPDESRVLVTAHDAFGYFGSAYDLEVEGLQGLSTDSEYSVRDVDNIVNLLVEREIGAVFVESSVSGRSINAIIEGAARQDHEVEVGGELYSDAMGDAGTEEGTYEGMFRHNIDTIAGSLQ</sequence>
<dbReference type="InterPro" id="IPR006129">
    <property type="entry name" value="AdhesinB"/>
</dbReference>
<evidence type="ECO:0000313" key="6">
    <source>
        <dbReference type="EMBL" id="RKD71241.1"/>
    </source>
</evidence>
<dbReference type="PRINTS" id="PR00690">
    <property type="entry name" value="ADHESNFAMILY"/>
</dbReference>
<proteinExistence type="inferred from homology"/>
<dbReference type="Pfam" id="PF01297">
    <property type="entry name" value="ZnuA"/>
    <property type="match status" value="1"/>
</dbReference>
<dbReference type="AlphaFoldDB" id="A0A419UZZ5"/>
<evidence type="ECO:0000256" key="1">
    <source>
        <dbReference type="ARBA" id="ARBA00004196"/>
    </source>
</evidence>
<evidence type="ECO:0000256" key="4">
    <source>
        <dbReference type="ARBA" id="ARBA00022729"/>
    </source>
</evidence>
<organism evidence="6 7">
    <name type="scientific">Sinobaca qinghaiensis</name>
    <dbReference type="NCBI Taxonomy" id="342944"/>
    <lineage>
        <taxon>Bacteria</taxon>
        <taxon>Bacillati</taxon>
        <taxon>Bacillota</taxon>
        <taxon>Bacilli</taxon>
        <taxon>Bacillales</taxon>
        <taxon>Sporolactobacillaceae</taxon>
        <taxon>Sinobaca</taxon>
    </lineage>
</organism>
<comment type="similarity">
    <text evidence="5">Belongs to the bacterial solute-binding protein 9 family.</text>
</comment>
<dbReference type="GO" id="GO:0007155">
    <property type="term" value="P:cell adhesion"/>
    <property type="evidence" value="ECO:0007669"/>
    <property type="project" value="InterPro"/>
</dbReference>
<reference evidence="6 7" key="1">
    <citation type="submission" date="2018-09" db="EMBL/GenBank/DDBJ databases">
        <title>Genomic Encyclopedia of Archaeal and Bacterial Type Strains, Phase II (KMG-II): from individual species to whole genera.</title>
        <authorList>
            <person name="Goeker M."/>
        </authorList>
    </citation>
    <scope>NUCLEOTIDE SEQUENCE [LARGE SCALE GENOMIC DNA]</scope>
    <source>
        <strain evidence="6 7">DSM 17008</strain>
    </source>
</reference>
<comment type="subcellular location">
    <subcellularLocation>
        <location evidence="1">Cell envelope</location>
    </subcellularLocation>
</comment>
<dbReference type="SUPFAM" id="SSF53807">
    <property type="entry name" value="Helical backbone' metal receptor"/>
    <property type="match status" value="1"/>
</dbReference>
<name>A0A419UZZ5_9BACL</name>
<dbReference type="EMBL" id="RAPK01000010">
    <property type="protein sequence ID" value="RKD71241.1"/>
    <property type="molecule type" value="Genomic_DNA"/>
</dbReference>
<dbReference type="GO" id="GO:0046872">
    <property type="term" value="F:metal ion binding"/>
    <property type="evidence" value="ECO:0007669"/>
    <property type="project" value="UniProtKB-KW"/>
</dbReference>
<keyword evidence="7" id="KW-1185">Reference proteome</keyword>
<dbReference type="InterPro" id="IPR006128">
    <property type="entry name" value="Lipoprotein_PsaA-like"/>
</dbReference>
<gene>
    <name evidence="6" type="ORF">ATL39_2637</name>
</gene>
<comment type="caution">
    <text evidence="6">The sequence shown here is derived from an EMBL/GenBank/DDBJ whole genome shotgun (WGS) entry which is preliminary data.</text>
</comment>
<accession>A0A419UZZ5</accession>
<dbReference type="RefSeq" id="WP_120193788.1">
    <property type="nucleotide sequence ID" value="NZ_RAPK01000010.1"/>
</dbReference>
<dbReference type="InterPro" id="IPR050492">
    <property type="entry name" value="Bact_metal-bind_prot9"/>
</dbReference>
<keyword evidence="3" id="KW-0479">Metal-binding</keyword>
<dbReference type="OrthoDB" id="9793396at2"/>
<protein>
    <submittedName>
        <fullName evidence="6">Manganese/zinc/iron transport system substrate-binding protein</fullName>
    </submittedName>
</protein>
<evidence type="ECO:0000256" key="2">
    <source>
        <dbReference type="ARBA" id="ARBA00022448"/>
    </source>
</evidence>
<dbReference type="PRINTS" id="PR00691">
    <property type="entry name" value="ADHESINB"/>
</dbReference>
<dbReference type="PANTHER" id="PTHR42953:SF1">
    <property type="entry name" value="METAL-BINDING PROTEIN HI_0362-RELATED"/>
    <property type="match status" value="1"/>
</dbReference>
<evidence type="ECO:0000313" key="7">
    <source>
        <dbReference type="Proteomes" id="UP000285120"/>
    </source>
</evidence>
<keyword evidence="4" id="KW-0732">Signal</keyword>
<keyword evidence="2 5" id="KW-0813">Transport</keyword>
<dbReference type="InterPro" id="IPR006127">
    <property type="entry name" value="ZnuA-like"/>
</dbReference>
<dbReference type="PANTHER" id="PTHR42953">
    <property type="entry name" value="HIGH-AFFINITY ZINC UPTAKE SYSTEM PROTEIN ZNUA-RELATED"/>
    <property type="match status" value="1"/>
</dbReference>
<dbReference type="PROSITE" id="PS51257">
    <property type="entry name" value="PROKAR_LIPOPROTEIN"/>
    <property type="match status" value="1"/>
</dbReference>
<dbReference type="Proteomes" id="UP000285120">
    <property type="component" value="Unassembled WGS sequence"/>
</dbReference>